<dbReference type="OrthoDB" id="6136201at2759"/>
<dbReference type="KEGG" id="muo:115474599"/>
<dbReference type="InterPro" id="IPR009060">
    <property type="entry name" value="UBA-like_sf"/>
</dbReference>
<organism evidence="2 3">
    <name type="scientific">Microcaecilia unicolor</name>
    <dbReference type="NCBI Taxonomy" id="1415580"/>
    <lineage>
        <taxon>Eukaryota</taxon>
        <taxon>Metazoa</taxon>
        <taxon>Chordata</taxon>
        <taxon>Craniata</taxon>
        <taxon>Vertebrata</taxon>
        <taxon>Euteleostomi</taxon>
        <taxon>Amphibia</taxon>
        <taxon>Gymnophiona</taxon>
        <taxon>Siphonopidae</taxon>
        <taxon>Microcaecilia</taxon>
    </lineage>
</organism>
<name>A0A6P7YLV2_9AMPH</name>
<evidence type="ECO:0000256" key="1">
    <source>
        <dbReference type="ARBA" id="ARBA00007105"/>
    </source>
</evidence>
<evidence type="ECO:0000313" key="3">
    <source>
        <dbReference type="RefSeq" id="XP_030065988.1"/>
    </source>
</evidence>
<dbReference type="AlphaFoldDB" id="A0A6P7YLV2"/>
<dbReference type="Proteomes" id="UP000515156">
    <property type="component" value="Chromosome 7"/>
</dbReference>
<evidence type="ECO:0000313" key="2">
    <source>
        <dbReference type="Proteomes" id="UP000515156"/>
    </source>
</evidence>
<protein>
    <submittedName>
        <fullName evidence="3">SPATS2-like protein isoform X1</fullName>
    </submittedName>
</protein>
<dbReference type="FunCoup" id="A0A6P7YLV2">
    <property type="interactions" value="754"/>
</dbReference>
<dbReference type="GeneID" id="115474599"/>
<dbReference type="GO" id="GO:0005737">
    <property type="term" value="C:cytoplasm"/>
    <property type="evidence" value="ECO:0007669"/>
    <property type="project" value="TreeGrafter"/>
</dbReference>
<keyword evidence="2" id="KW-1185">Reference proteome</keyword>
<proteinExistence type="inferred from homology"/>
<dbReference type="PANTHER" id="PTHR15623:SF8">
    <property type="entry name" value="SPATS2-LIKE PROTEIN"/>
    <property type="match status" value="1"/>
</dbReference>
<sequence>MAETNYQGNIKDKIIAVRSVVPAKSNNEIILVLQQFDNNVDKAIQAFLDGRAVQVLKEWNTTGKKKVNKKKKSKAKHQQCIKDNGDKANIASEGPQGIYGYHLKDCDKDNCSSEFTNEKTEIICHKDKTSTLEKPSLIHPEITEKKIEEQNGLSVELHPQPCNGIQMHQDVKSSVQQKLNSKPRSRPTSIKLHAPVADIEEKLADSIKKRGANIEKSVKDLQRCAVSLTRYHMIIKEDVDISVKKIKASFAELHSCIIEREVMLLSEVDKVKEEAMQILTARQKKAEELKKMTDLASQMAENQLSELRAEIKHFVSERKYDEELGRSARFSCDTEQLTRQIMLCGELSHPKNYYSLRPSNSSAPPAKGPHVRVETGKQNVPVQKSPSNRKISERKTTNTKALNGVPHNLTEMSRQGMLPSKQNGPFIPRRRFNARSHNIGLNGTVESPGISNEVDHIANKNVGQRRPQHNFKMRNKGMVKNQDQSSSMRTTYTLERKPAKVEAAATPSSNAAGVSQCYRCPANIEVPADPAVLSVPTITSVA</sequence>
<dbReference type="PANTHER" id="PTHR15623">
    <property type="entry name" value="SPERMATOGENESIS-ASSOCIATED SERINE-RICH PROTEIN 2-RELATED"/>
    <property type="match status" value="1"/>
</dbReference>
<gene>
    <name evidence="3" type="primary">LOC115474599</name>
</gene>
<reference evidence="3" key="1">
    <citation type="submission" date="2025-08" db="UniProtKB">
        <authorList>
            <consortium name="RefSeq"/>
        </authorList>
    </citation>
    <scope>IDENTIFICATION</scope>
</reference>
<dbReference type="Pfam" id="PF07139">
    <property type="entry name" value="SPATS2-like"/>
    <property type="match status" value="1"/>
</dbReference>
<accession>A0A6P7YLV2</accession>
<dbReference type="InterPro" id="IPR009816">
    <property type="entry name" value="SPATS2-like"/>
</dbReference>
<comment type="similarity">
    <text evidence="1">Belongs to the SPATS2 family.</text>
</comment>
<dbReference type="RefSeq" id="XP_030065988.1">
    <property type="nucleotide sequence ID" value="XM_030210128.1"/>
</dbReference>
<dbReference type="InParanoid" id="A0A6P7YLV2"/>
<dbReference type="SUPFAM" id="SSF46934">
    <property type="entry name" value="UBA-like"/>
    <property type="match status" value="1"/>
</dbReference>